<reference evidence="2 3" key="1">
    <citation type="submission" date="2023-10" db="EMBL/GenBank/DDBJ databases">
        <title>Genomes of two closely related lineages of the louse Polyplax serrata with different host specificities.</title>
        <authorList>
            <person name="Martinu J."/>
            <person name="Tarabai H."/>
            <person name="Stefka J."/>
            <person name="Hypsa V."/>
        </authorList>
    </citation>
    <scope>NUCLEOTIDE SEQUENCE [LARGE SCALE GENOMIC DNA]</scope>
    <source>
        <strain evidence="2">HR10_N</strain>
    </source>
</reference>
<keyword evidence="1" id="KW-1133">Transmembrane helix</keyword>
<evidence type="ECO:0000256" key="1">
    <source>
        <dbReference type="SAM" id="Phobius"/>
    </source>
</evidence>
<evidence type="ECO:0000313" key="2">
    <source>
        <dbReference type="EMBL" id="KAK6620575.1"/>
    </source>
</evidence>
<proteinExistence type="predicted"/>
<keyword evidence="1" id="KW-0812">Transmembrane</keyword>
<protein>
    <submittedName>
        <fullName evidence="2">Uncharacterized protein</fullName>
    </submittedName>
</protein>
<organism evidence="2 3">
    <name type="scientific">Polyplax serrata</name>
    <name type="common">Common mouse louse</name>
    <dbReference type="NCBI Taxonomy" id="468196"/>
    <lineage>
        <taxon>Eukaryota</taxon>
        <taxon>Metazoa</taxon>
        <taxon>Ecdysozoa</taxon>
        <taxon>Arthropoda</taxon>
        <taxon>Hexapoda</taxon>
        <taxon>Insecta</taxon>
        <taxon>Pterygota</taxon>
        <taxon>Neoptera</taxon>
        <taxon>Paraneoptera</taxon>
        <taxon>Psocodea</taxon>
        <taxon>Troctomorpha</taxon>
        <taxon>Phthiraptera</taxon>
        <taxon>Anoplura</taxon>
        <taxon>Polyplacidae</taxon>
        <taxon>Polyplax</taxon>
    </lineage>
</organism>
<feature type="transmembrane region" description="Helical" evidence="1">
    <location>
        <begin position="25"/>
        <end position="41"/>
    </location>
</feature>
<sequence length="109" mass="12205">MILDILILLLEKKPVGSDLLEKQRTFLYVLFALCVVSMALGKPQDLINKNQKGLAKAENEDLKTANSYGFGYGLGFGYPYGYYGLYGHGLGYGYPYYGYYGAYGYPFYG</sequence>
<evidence type="ECO:0000313" key="3">
    <source>
        <dbReference type="Proteomes" id="UP001372834"/>
    </source>
</evidence>
<accession>A0AAN8NL33</accession>
<comment type="caution">
    <text evidence="2">The sequence shown here is derived from an EMBL/GenBank/DDBJ whole genome shotgun (WGS) entry which is preliminary data.</text>
</comment>
<name>A0AAN8NL33_POLSC</name>
<gene>
    <name evidence="2" type="ORF">RUM43_010867</name>
</gene>
<keyword evidence="1" id="KW-0472">Membrane</keyword>
<dbReference type="EMBL" id="JAWJWE010000039">
    <property type="protein sequence ID" value="KAK6620575.1"/>
    <property type="molecule type" value="Genomic_DNA"/>
</dbReference>
<dbReference type="AlphaFoldDB" id="A0AAN8NL33"/>
<dbReference type="Proteomes" id="UP001372834">
    <property type="component" value="Unassembled WGS sequence"/>
</dbReference>